<gene>
    <name evidence="6" type="primary">cpdA</name>
    <name evidence="6" type="ORF">GCM10007298_32170</name>
</gene>
<evidence type="ECO:0000256" key="3">
    <source>
        <dbReference type="ARBA" id="ARBA00023004"/>
    </source>
</evidence>
<keyword evidence="3" id="KW-0408">Iron</keyword>
<evidence type="ECO:0000313" key="7">
    <source>
        <dbReference type="Proteomes" id="UP000632454"/>
    </source>
</evidence>
<evidence type="ECO:0000256" key="1">
    <source>
        <dbReference type="ARBA" id="ARBA00022723"/>
    </source>
</evidence>
<keyword evidence="1" id="KW-0479">Metal-binding</keyword>
<dbReference type="RefSeq" id="WP_188490953.1">
    <property type="nucleotide sequence ID" value="NZ_BMCS01000002.1"/>
</dbReference>
<dbReference type="Proteomes" id="UP000632454">
    <property type="component" value="Unassembled WGS sequence"/>
</dbReference>
<dbReference type="InterPro" id="IPR004843">
    <property type="entry name" value="Calcineurin-like_PHP"/>
</dbReference>
<dbReference type="PANTHER" id="PTHR42988:SF2">
    <property type="entry name" value="CYCLIC NUCLEOTIDE PHOSPHODIESTERASE CBUA0032-RELATED"/>
    <property type="match status" value="1"/>
</dbReference>
<keyword evidence="2" id="KW-0378">Hydrolase</keyword>
<accession>A0ABQ1V160</accession>
<organism evidence="6 7">
    <name type="scientific">Williamsia phyllosphaerae</name>
    <dbReference type="NCBI Taxonomy" id="885042"/>
    <lineage>
        <taxon>Bacteria</taxon>
        <taxon>Bacillati</taxon>
        <taxon>Actinomycetota</taxon>
        <taxon>Actinomycetes</taxon>
        <taxon>Mycobacteriales</taxon>
        <taxon>Nocardiaceae</taxon>
        <taxon>Williamsia</taxon>
    </lineage>
</organism>
<feature type="domain" description="Calcineurin-like phosphoesterase" evidence="5">
    <location>
        <begin position="7"/>
        <end position="206"/>
    </location>
</feature>
<dbReference type="EMBL" id="BMCS01000002">
    <property type="protein sequence ID" value="GGF33914.1"/>
    <property type="molecule type" value="Genomic_DNA"/>
</dbReference>
<dbReference type="InterPro" id="IPR029052">
    <property type="entry name" value="Metallo-depent_PP-like"/>
</dbReference>
<dbReference type="PANTHER" id="PTHR42988">
    <property type="entry name" value="PHOSPHOHYDROLASE"/>
    <property type="match status" value="1"/>
</dbReference>
<comment type="caution">
    <text evidence="6">The sequence shown here is derived from an EMBL/GenBank/DDBJ whole genome shotgun (WGS) entry which is preliminary data.</text>
</comment>
<evidence type="ECO:0000313" key="6">
    <source>
        <dbReference type="EMBL" id="GGF33914.1"/>
    </source>
</evidence>
<dbReference type="Gene3D" id="3.60.21.10">
    <property type="match status" value="1"/>
</dbReference>
<keyword evidence="7" id="KW-1185">Reference proteome</keyword>
<evidence type="ECO:0000259" key="5">
    <source>
        <dbReference type="Pfam" id="PF00149"/>
    </source>
</evidence>
<dbReference type="SUPFAM" id="SSF56300">
    <property type="entry name" value="Metallo-dependent phosphatases"/>
    <property type="match status" value="1"/>
</dbReference>
<sequence>MTTPDHTIIQLTDTHLSTPGDLVHGVMDTTRNLRDVLAHLDASDQNVDAIVLSGDLADAGKPAAYECLRSMVEPTAARLGASVVYAVGNHDDRASFRTGLGLRDVGPHELGTPYDVVHMVGDLRIIVLDSTSPGRHDGSLEVEQLDWLADQLRHRTPRGTILVLHHPPIHSPVSTVDFLRLNDPDSLESVLAGSDVRMILCGHAHHTGASAIAGIPVWIGPPISYRTDPMPPAGRHRAGVGFGFSRIDVFGRSAVATAVDVVGAREVYSEPRSVAMERLWALTPLAR</sequence>
<evidence type="ECO:0000256" key="4">
    <source>
        <dbReference type="ARBA" id="ARBA00025742"/>
    </source>
</evidence>
<name>A0ABQ1V160_9NOCA</name>
<proteinExistence type="inferred from homology"/>
<reference evidence="7" key="1">
    <citation type="journal article" date="2019" name="Int. J. Syst. Evol. Microbiol.">
        <title>The Global Catalogue of Microorganisms (GCM) 10K type strain sequencing project: providing services to taxonomists for standard genome sequencing and annotation.</title>
        <authorList>
            <consortium name="The Broad Institute Genomics Platform"/>
            <consortium name="The Broad Institute Genome Sequencing Center for Infectious Disease"/>
            <person name="Wu L."/>
            <person name="Ma J."/>
        </authorList>
    </citation>
    <scope>NUCLEOTIDE SEQUENCE [LARGE SCALE GENOMIC DNA]</scope>
    <source>
        <strain evidence="7">CCM 7855</strain>
    </source>
</reference>
<comment type="similarity">
    <text evidence="4">Belongs to the cyclic nucleotide phosphodiesterase class-III family.</text>
</comment>
<protein>
    <submittedName>
        <fullName evidence="6">3',5'-cyclic adenosine monophosphate phosphodiesterase CpdA</fullName>
    </submittedName>
</protein>
<dbReference type="Pfam" id="PF00149">
    <property type="entry name" value="Metallophos"/>
    <property type="match status" value="1"/>
</dbReference>
<evidence type="ECO:0000256" key="2">
    <source>
        <dbReference type="ARBA" id="ARBA00022801"/>
    </source>
</evidence>
<dbReference type="InterPro" id="IPR050884">
    <property type="entry name" value="CNP_phosphodiesterase-III"/>
</dbReference>